<feature type="compositionally biased region" description="Low complexity" evidence="5">
    <location>
        <begin position="238"/>
        <end position="258"/>
    </location>
</feature>
<dbReference type="SMART" id="SM00132">
    <property type="entry name" value="LIM"/>
    <property type="match status" value="3"/>
</dbReference>
<reference evidence="7" key="1">
    <citation type="submission" date="2016-11" db="UniProtKB">
        <authorList>
            <consortium name="WormBaseParasite"/>
        </authorList>
    </citation>
    <scope>IDENTIFICATION</scope>
    <source>
        <strain evidence="7">pt0022</strain>
    </source>
</reference>
<dbReference type="SUPFAM" id="SSF57716">
    <property type="entry name" value="Glucocorticoid receptor-like (DNA-binding domain)"/>
    <property type="match status" value="2"/>
</dbReference>
<dbReference type="WBParaSite" id="maker-PairedContig_5485-snap-gene-0.7-mRNA-1">
    <property type="protein sequence ID" value="maker-PairedContig_5485-snap-gene-0.7-mRNA-1"/>
    <property type="gene ID" value="maker-PairedContig_5485-snap-gene-0.7"/>
</dbReference>
<feature type="compositionally biased region" description="Polar residues" evidence="5">
    <location>
        <begin position="331"/>
        <end position="341"/>
    </location>
</feature>
<dbReference type="GO" id="GO:0005912">
    <property type="term" value="C:adherens junction"/>
    <property type="evidence" value="ECO:0007669"/>
    <property type="project" value="TreeGrafter"/>
</dbReference>
<dbReference type="GO" id="GO:0046872">
    <property type="term" value="F:metal ion binding"/>
    <property type="evidence" value="ECO:0007669"/>
    <property type="project" value="UniProtKB-KW"/>
</dbReference>
<keyword evidence="3 4" id="KW-0440">LIM domain</keyword>
<dbReference type="CDD" id="cd09438">
    <property type="entry name" value="LIM3_Ajuba_like"/>
    <property type="match status" value="1"/>
</dbReference>
<dbReference type="InterPro" id="IPR047172">
    <property type="entry name" value="Ajuba-like"/>
</dbReference>
<evidence type="ECO:0000256" key="1">
    <source>
        <dbReference type="ARBA" id="ARBA00022723"/>
    </source>
</evidence>
<evidence type="ECO:0000313" key="7">
    <source>
        <dbReference type="WBParaSite" id="maker-PairedContig_5485-snap-gene-0.7-mRNA-1"/>
    </source>
</evidence>
<keyword evidence="1 4" id="KW-0479">Metal-binding</keyword>
<dbReference type="PANTHER" id="PTHR24219">
    <property type="entry name" value="LIM DOMAIN-CONTAINING PROTEIN JUB"/>
    <property type="match status" value="1"/>
</dbReference>
<dbReference type="GO" id="GO:0001666">
    <property type="term" value="P:response to hypoxia"/>
    <property type="evidence" value="ECO:0007669"/>
    <property type="project" value="TreeGrafter"/>
</dbReference>
<sequence>MLFLAVKAIHSFHKRLLIKSITQQETNAARLNSFLSNTKFGMTDVELETRNFLRELDTFGQPPPPQRLISDADSKTMSKEFELKLHHINLEKQKHVRNGTWNPKPGTSFSSKSLINRNGSGNPYIPVESNNKNEMSKEEISKLKEQVVSASRPLNPWYEHQHQSPTRSSDFVRNTVCKDLNAEGKLSLPVITKTPIQYHHINVATVSDENTVSGVMNGKKSSCTQNIASISPASVSSNTEISHSSISTSESSTTNWTDSNEDTYRATPCAANSDNGYHTLISPAKIYYHSGPPIRRLNRNSTNGSDTDRNQRLLMNGNITKKNINNIHLNANQQPPSTNIPNKYDDKQPKSNFTIIPPWRKKSMDSVASTDSGVSLQRKKYDEITNNLEKQLNLNRKPIGICDLCKKAIMEEMDATCALGQLYHQNCFTCDICGRTLRGKKFYKTRGKKYCEEDYLYSGMHENAERCAACSHFIMDMVLQALGKSYHPRCFRCEKCKSCLDGVPFALDSEGHIYCTEDYHRLFAPKCAACQKTIMPNKGTEETVHVVAINRDYHIECYVCKGCGMQLTDEPEKRCYPLNDHLLCKNCHIHWVRTGGDSKPITDL</sequence>
<dbReference type="InterPro" id="IPR001781">
    <property type="entry name" value="Znf_LIM"/>
</dbReference>
<dbReference type="AlphaFoldDB" id="A0A1I8EVS2"/>
<keyword evidence="2 4" id="KW-0862">Zinc</keyword>
<evidence type="ECO:0000256" key="3">
    <source>
        <dbReference type="ARBA" id="ARBA00023038"/>
    </source>
</evidence>
<accession>A0A1I8EVS2</accession>
<dbReference type="PANTHER" id="PTHR24219:SF4">
    <property type="entry name" value="LIM DOMAIN-CONTAINING PROTEIN JUB"/>
    <property type="match status" value="1"/>
</dbReference>
<dbReference type="GO" id="GO:0005634">
    <property type="term" value="C:nucleus"/>
    <property type="evidence" value="ECO:0007669"/>
    <property type="project" value="TreeGrafter"/>
</dbReference>
<dbReference type="Gene3D" id="2.10.110.10">
    <property type="entry name" value="Cysteine Rich Protein"/>
    <property type="match status" value="3"/>
</dbReference>
<evidence type="ECO:0000256" key="5">
    <source>
        <dbReference type="SAM" id="MobiDB-lite"/>
    </source>
</evidence>
<feature type="region of interest" description="Disordered" evidence="5">
    <location>
        <begin position="329"/>
        <end position="350"/>
    </location>
</feature>
<feature type="region of interest" description="Disordered" evidence="5">
    <location>
        <begin position="238"/>
        <end position="260"/>
    </location>
</feature>
<evidence type="ECO:0000256" key="4">
    <source>
        <dbReference type="PROSITE-ProRule" id="PRU00125"/>
    </source>
</evidence>
<feature type="domain" description="LIM zinc-binding" evidence="6">
    <location>
        <begin position="465"/>
        <end position="525"/>
    </location>
</feature>
<dbReference type="InterPro" id="IPR047247">
    <property type="entry name" value="Ajuba-like_LIM2"/>
</dbReference>
<dbReference type="FunFam" id="2.10.110.10:FF:000037">
    <property type="entry name" value="LIM domain-containing protein 1"/>
    <property type="match status" value="1"/>
</dbReference>
<dbReference type="GO" id="GO:0000932">
    <property type="term" value="C:P-body"/>
    <property type="evidence" value="ECO:0007669"/>
    <property type="project" value="TreeGrafter"/>
</dbReference>
<feature type="domain" description="LIM zinc-binding" evidence="6">
    <location>
        <begin position="400"/>
        <end position="461"/>
    </location>
</feature>
<protein>
    <recommendedName>
        <fullName evidence="6">LIM zinc-binding domain-containing protein</fullName>
    </recommendedName>
</protein>
<evidence type="ECO:0000256" key="2">
    <source>
        <dbReference type="ARBA" id="ARBA00022833"/>
    </source>
</evidence>
<dbReference type="CDD" id="cd09355">
    <property type="entry name" value="LIM2_Ajuba_like"/>
    <property type="match status" value="1"/>
</dbReference>
<dbReference type="GO" id="GO:0003714">
    <property type="term" value="F:transcription corepressor activity"/>
    <property type="evidence" value="ECO:0007669"/>
    <property type="project" value="TreeGrafter"/>
</dbReference>
<organism evidence="7">
    <name type="scientific">Wuchereria bancrofti</name>
    <dbReference type="NCBI Taxonomy" id="6293"/>
    <lineage>
        <taxon>Eukaryota</taxon>
        <taxon>Metazoa</taxon>
        <taxon>Ecdysozoa</taxon>
        <taxon>Nematoda</taxon>
        <taxon>Chromadorea</taxon>
        <taxon>Rhabditida</taxon>
        <taxon>Spirurina</taxon>
        <taxon>Spiruromorpha</taxon>
        <taxon>Filarioidea</taxon>
        <taxon>Onchocercidae</taxon>
        <taxon>Wuchereria</taxon>
    </lineage>
</organism>
<evidence type="ECO:0000259" key="6">
    <source>
        <dbReference type="PROSITE" id="PS50023"/>
    </source>
</evidence>
<dbReference type="PROSITE" id="PS50023">
    <property type="entry name" value="LIM_DOMAIN_2"/>
    <property type="match status" value="3"/>
</dbReference>
<dbReference type="InterPro" id="IPR047248">
    <property type="entry name" value="Ajuba-like_LIM3"/>
</dbReference>
<name>A0A1I8EVS2_WUCBA</name>
<feature type="domain" description="LIM zinc-binding" evidence="6">
    <location>
        <begin position="526"/>
        <end position="594"/>
    </location>
</feature>
<feature type="region of interest" description="Disordered" evidence="5">
    <location>
        <begin position="289"/>
        <end position="311"/>
    </location>
</feature>
<dbReference type="GO" id="GO:0005667">
    <property type="term" value="C:transcription regulator complex"/>
    <property type="evidence" value="ECO:0007669"/>
    <property type="project" value="TreeGrafter"/>
</dbReference>
<dbReference type="Pfam" id="PF00412">
    <property type="entry name" value="LIM"/>
    <property type="match status" value="3"/>
</dbReference>
<dbReference type="GO" id="GO:0007010">
    <property type="term" value="P:cytoskeleton organization"/>
    <property type="evidence" value="ECO:0007669"/>
    <property type="project" value="TreeGrafter"/>
</dbReference>
<proteinExistence type="predicted"/>
<dbReference type="GO" id="GO:0035331">
    <property type="term" value="P:negative regulation of hippo signaling"/>
    <property type="evidence" value="ECO:0007669"/>
    <property type="project" value="TreeGrafter"/>
</dbReference>
<dbReference type="STRING" id="6293.A0A1I8EVS2"/>